<dbReference type="InterPro" id="IPR050553">
    <property type="entry name" value="Thioredoxin_ResA/DsbE_sf"/>
</dbReference>
<evidence type="ECO:0000256" key="3">
    <source>
        <dbReference type="ARBA" id="ARBA00023157"/>
    </source>
</evidence>
<dbReference type="InterPro" id="IPR017937">
    <property type="entry name" value="Thioredoxin_CS"/>
</dbReference>
<dbReference type="InterPro" id="IPR013740">
    <property type="entry name" value="Redoxin"/>
</dbReference>
<protein>
    <submittedName>
        <fullName evidence="7">Thiol-disulfide isomerase/thioredoxin</fullName>
    </submittedName>
</protein>
<keyword evidence="7" id="KW-0413">Isomerase</keyword>
<evidence type="ECO:0000313" key="8">
    <source>
        <dbReference type="Proteomes" id="UP000249547"/>
    </source>
</evidence>
<dbReference type="CDD" id="cd02966">
    <property type="entry name" value="TlpA_like_family"/>
    <property type="match status" value="1"/>
</dbReference>
<proteinExistence type="predicted"/>
<keyword evidence="4" id="KW-0676">Redox-active center</keyword>
<comment type="caution">
    <text evidence="7">The sequence shown here is derived from an EMBL/GenBank/DDBJ whole genome shotgun (WGS) entry which is preliminary data.</text>
</comment>
<dbReference type="InterPro" id="IPR036249">
    <property type="entry name" value="Thioredoxin-like_sf"/>
</dbReference>
<dbReference type="SUPFAM" id="SSF52833">
    <property type="entry name" value="Thioredoxin-like"/>
    <property type="match status" value="1"/>
</dbReference>
<dbReference type="Pfam" id="PF08534">
    <property type="entry name" value="Redoxin"/>
    <property type="match status" value="1"/>
</dbReference>
<dbReference type="EMBL" id="QLLL01000002">
    <property type="protein sequence ID" value="RAJ08464.1"/>
    <property type="molecule type" value="Genomic_DNA"/>
</dbReference>
<feature type="signal peptide" evidence="5">
    <location>
        <begin position="1"/>
        <end position="20"/>
    </location>
</feature>
<dbReference type="AlphaFoldDB" id="A0A327QXK9"/>
<keyword evidence="3" id="KW-1015">Disulfide bond</keyword>
<keyword evidence="5" id="KW-0732">Signal</keyword>
<dbReference type="GO" id="GO:0016853">
    <property type="term" value="F:isomerase activity"/>
    <property type="evidence" value="ECO:0007669"/>
    <property type="project" value="UniProtKB-KW"/>
</dbReference>
<dbReference type="PROSITE" id="PS00194">
    <property type="entry name" value="THIOREDOXIN_1"/>
    <property type="match status" value="1"/>
</dbReference>
<dbReference type="Gene3D" id="3.40.30.10">
    <property type="entry name" value="Glutaredoxin"/>
    <property type="match status" value="1"/>
</dbReference>
<feature type="chain" id="PRO_5016350035" evidence="5">
    <location>
        <begin position="21"/>
        <end position="452"/>
    </location>
</feature>
<dbReference type="PANTHER" id="PTHR42852:SF6">
    <property type="entry name" value="THIOL:DISULFIDE INTERCHANGE PROTEIN DSBE"/>
    <property type="match status" value="1"/>
</dbReference>
<evidence type="ECO:0000313" key="7">
    <source>
        <dbReference type="EMBL" id="RAJ08464.1"/>
    </source>
</evidence>
<organism evidence="7 8">
    <name type="scientific">Chitinophaga skermanii</name>
    <dbReference type="NCBI Taxonomy" id="331697"/>
    <lineage>
        <taxon>Bacteria</taxon>
        <taxon>Pseudomonadati</taxon>
        <taxon>Bacteroidota</taxon>
        <taxon>Chitinophagia</taxon>
        <taxon>Chitinophagales</taxon>
        <taxon>Chitinophagaceae</taxon>
        <taxon>Chitinophaga</taxon>
    </lineage>
</organism>
<dbReference type="PROSITE" id="PS51352">
    <property type="entry name" value="THIOREDOXIN_2"/>
    <property type="match status" value="1"/>
</dbReference>
<keyword evidence="8" id="KW-1185">Reference proteome</keyword>
<keyword evidence="2" id="KW-0201">Cytochrome c-type biogenesis</keyword>
<gene>
    <name evidence="7" type="ORF">LX64_01116</name>
</gene>
<evidence type="ECO:0000256" key="2">
    <source>
        <dbReference type="ARBA" id="ARBA00022748"/>
    </source>
</evidence>
<dbReference type="GO" id="GO:0017004">
    <property type="term" value="P:cytochrome complex assembly"/>
    <property type="evidence" value="ECO:0007669"/>
    <property type="project" value="UniProtKB-KW"/>
</dbReference>
<evidence type="ECO:0000256" key="4">
    <source>
        <dbReference type="ARBA" id="ARBA00023284"/>
    </source>
</evidence>
<dbReference type="PANTHER" id="PTHR42852">
    <property type="entry name" value="THIOL:DISULFIDE INTERCHANGE PROTEIN DSBE"/>
    <property type="match status" value="1"/>
</dbReference>
<dbReference type="GO" id="GO:0016491">
    <property type="term" value="F:oxidoreductase activity"/>
    <property type="evidence" value="ECO:0007669"/>
    <property type="project" value="InterPro"/>
</dbReference>
<dbReference type="RefSeq" id="WP_111596615.1">
    <property type="nucleotide sequence ID" value="NZ_QLLL01000002.1"/>
</dbReference>
<sequence length="452" mass="51169">MKKLLYSAIALLLASSSVFAGVTVKGTWQRKSDGNVYLYRVENGRLVEMARSSTMGDNGAFGFYFQPQQASFYVIGDKESNALNNKYTFYFKTDDALTVSVNDSSYTLSQASIENKEMERWHNFLFPIEHKAVNFSKTRSTYVDFFPELEATIKAIPSFKLNKTKNATFDAAFAFHREMSLYAYANHYLMTPRTKHPVATDFPAFYKTEDVKKMSAYPGVTNYPFAVRIFEGMVSTQMKNVEGDRSWKNAVTMISNDTLRGEIALQNGAYVKTYAAWQEIEQTYGQYFITPSQVERKTQIVAEIAKKELANTKVPAIDFSYPDANGKQISLSSLKGKVVLVDVWATWCGPCKAEIPSLKALEEALRGKDIVFLGVSVDEKKDYEKWKQFVDKEGLKGTQVFASGWSEITKYYNIKGIPRFMVFNKKGEVVSIDAPRPSEPALKKMLLEEIAK</sequence>
<feature type="domain" description="Thioredoxin" evidence="6">
    <location>
        <begin position="310"/>
        <end position="452"/>
    </location>
</feature>
<reference evidence="7 8" key="1">
    <citation type="submission" date="2018-06" db="EMBL/GenBank/DDBJ databases">
        <title>Genomic Encyclopedia of Archaeal and Bacterial Type Strains, Phase II (KMG-II): from individual species to whole genera.</title>
        <authorList>
            <person name="Goeker M."/>
        </authorList>
    </citation>
    <scope>NUCLEOTIDE SEQUENCE [LARGE SCALE GENOMIC DNA]</scope>
    <source>
        <strain evidence="7 8">DSM 23857</strain>
    </source>
</reference>
<evidence type="ECO:0000259" key="6">
    <source>
        <dbReference type="PROSITE" id="PS51352"/>
    </source>
</evidence>
<dbReference type="GO" id="GO:0030313">
    <property type="term" value="C:cell envelope"/>
    <property type="evidence" value="ECO:0007669"/>
    <property type="project" value="UniProtKB-SubCell"/>
</dbReference>
<accession>A0A327QXK9</accession>
<name>A0A327QXK9_9BACT</name>
<comment type="subcellular location">
    <subcellularLocation>
        <location evidence="1">Cell envelope</location>
    </subcellularLocation>
</comment>
<evidence type="ECO:0000256" key="1">
    <source>
        <dbReference type="ARBA" id="ARBA00004196"/>
    </source>
</evidence>
<dbReference type="OrthoDB" id="1095575at2"/>
<dbReference type="Proteomes" id="UP000249547">
    <property type="component" value="Unassembled WGS sequence"/>
</dbReference>
<dbReference type="InterPro" id="IPR013766">
    <property type="entry name" value="Thioredoxin_domain"/>
</dbReference>
<evidence type="ECO:0000256" key="5">
    <source>
        <dbReference type="SAM" id="SignalP"/>
    </source>
</evidence>